<comment type="caution">
    <text evidence="3">The sequence shown here is derived from an EMBL/GenBank/DDBJ whole genome shotgun (WGS) entry which is preliminary data.</text>
</comment>
<dbReference type="EMBL" id="VFIY01000003">
    <property type="protein sequence ID" value="TPD63808.1"/>
    <property type="molecule type" value="Genomic_DNA"/>
</dbReference>
<dbReference type="RefSeq" id="WP_139937808.1">
    <property type="nucleotide sequence ID" value="NZ_JBHSYP010000025.1"/>
</dbReference>
<reference evidence="3" key="2">
    <citation type="submission" date="2019-06" db="EMBL/GenBank/DDBJ databases">
        <authorList>
            <person name="Zhao Z."/>
        </authorList>
    </citation>
    <scope>NUCLEOTIDE SEQUENCE</scope>
    <source>
        <strain evidence="3">MCCC 1A06723</strain>
    </source>
</reference>
<evidence type="ECO:0000313" key="5">
    <source>
        <dbReference type="Proteomes" id="UP000319148"/>
    </source>
</evidence>
<protein>
    <recommendedName>
        <fullName evidence="1">Extradiol ring-cleavage dioxygenase LigAB LigA subunit domain-containing protein</fullName>
    </recommendedName>
</protein>
<accession>A0A501PUH0</accession>
<dbReference type="OrthoDB" id="3478734at2"/>
<dbReference type="Proteomes" id="UP000319148">
    <property type="component" value="Unassembled WGS sequence"/>
</dbReference>
<evidence type="ECO:0000313" key="2">
    <source>
        <dbReference type="EMBL" id="TPD62569.1"/>
    </source>
</evidence>
<dbReference type="Pfam" id="PF07746">
    <property type="entry name" value="LigA"/>
    <property type="match status" value="1"/>
</dbReference>
<name>A0A501PUH0_9PROT</name>
<keyword evidence="5" id="KW-1185">Reference proteome</keyword>
<evidence type="ECO:0000313" key="4">
    <source>
        <dbReference type="EMBL" id="TPD63818.1"/>
    </source>
</evidence>
<gene>
    <name evidence="3" type="ORF">FIV46_00295</name>
    <name evidence="4" type="ORF">FIV46_00350</name>
    <name evidence="2" type="ORF">FIV46_00360</name>
</gene>
<reference evidence="5" key="1">
    <citation type="submission" date="2019-06" db="EMBL/GenBank/DDBJ databases">
        <title>The complete genome of Emcibacter congregatus ZYLT.</title>
        <authorList>
            <person name="Zhao Z."/>
        </authorList>
    </citation>
    <scope>NUCLEOTIDE SEQUENCE [LARGE SCALE GENOMIC DNA]</scope>
    <source>
        <strain evidence="5">MCCC 1A06723</strain>
    </source>
</reference>
<dbReference type="AlphaFoldDB" id="A0A501PUH0"/>
<dbReference type="SUPFAM" id="SSF48076">
    <property type="entry name" value="LigA subunit of an aromatic-ring-opening dioxygenase LigAB"/>
    <property type="match status" value="1"/>
</dbReference>
<dbReference type="EMBL" id="VFIY01000003">
    <property type="protein sequence ID" value="TPD63818.1"/>
    <property type="molecule type" value="Genomic_DNA"/>
</dbReference>
<feature type="domain" description="Extradiol ring-cleavage dioxygenase LigAB LigA subunit" evidence="1">
    <location>
        <begin position="10"/>
        <end position="62"/>
    </location>
</feature>
<dbReference type="EMBL" id="VFIY01000004">
    <property type="protein sequence ID" value="TPD62569.1"/>
    <property type="molecule type" value="Genomic_DNA"/>
</dbReference>
<evidence type="ECO:0000313" key="3">
    <source>
        <dbReference type="EMBL" id="TPD63808.1"/>
    </source>
</evidence>
<sequence>MSVNALEAALWQLYLHPGDADSFRSDAASYAADYRVTDKERELLVSVDVMGLIDHGVNSLLVLMAFQTIYGPERLHDYFDIVNAPAA</sequence>
<organism evidence="3 5">
    <name type="scientific">Emcibacter nanhaiensis</name>
    <dbReference type="NCBI Taxonomy" id="1505037"/>
    <lineage>
        <taxon>Bacteria</taxon>
        <taxon>Pseudomonadati</taxon>
        <taxon>Pseudomonadota</taxon>
        <taxon>Alphaproteobacteria</taxon>
        <taxon>Emcibacterales</taxon>
        <taxon>Emcibacteraceae</taxon>
        <taxon>Emcibacter</taxon>
    </lineage>
</organism>
<dbReference type="InterPro" id="IPR011986">
    <property type="entry name" value="Xdiol_dOase_LigA"/>
</dbReference>
<dbReference type="Gene3D" id="1.10.700.10">
    <property type="entry name" value="Dioxygenase LigAB, LigA subunit"/>
    <property type="match status" value="1"/>
</dbReference>
<evidence type="ECO:0000259" key="1">
    <source>
        <dbReference type="Pfam" id="PF07746"/>
    </source>
</evidence>
<proteinExistence type="predicted"/>
<dbReference type="InterPro" id="IPR036622">
    <property type="entry name" value="LigA_sf"/>
</dbReference>